<dbReference type="AlphaFoldDB" id="A0A453CG56"/>
<evidence type="ECO:0000313" key="1">
    <source>
        <dbReference type="EnsemblPlants" id="AET2Gv20836800.10"/>
    </source>
</evidence>
<dbReference type="EnsemblPlants" id="AET2Gv20836800.10">
    <property type="protein sequence ID" value="AET2Gv20836800.10"/>
    <property type="gene ID" value="AET2Gv20836800"/>
</dbReference>
<reference evidence="1" key="5">
    <citation type="journal article" date="2021" name="G3 (Bethesda)">
        <title>Aegilops tauschii genome assembly Aet v5.0 features greater sequence contiguity and improved annotation.</title>
        <authorList>
            <person name="Wang L."/>
            <person name="Zhu T."/>
            <person name="Rodriguez J.C."/>
            <person name="Deal K.R."/>
            <person name="Dubcovsky J."/>
            <person name="McGuire P.E."/>
            <person name="Lux T."/>
            <person name="Spannagl M."/>
            <person name="Mayer K.F.X."/>
            <person name="Baldrich P."/>
            <person name="Meyers B.C."/>
            <person name="Huo N."/>
            <person name="Gu Y.Q."/>
            <person name="Zhou H."/>
            <person name="Devos K.M."/>
            <person name="Bennetzen J.L."/>
            <person name="Unver T."/>
            <person name="Budak H."/>
            <person name="Gulick P.J."/>
            <person name="Galiba G."/>
            <person name="Kalapos B."/>
            <person name="Nelson D.R."/>
            <person name="Li P."/>
            <person name="You F.M."/>
            <person name="Luo M.C."/>
            <person name="Dvorak J."/>
        </authorList>
    </citation>
    <scope>NUCLEOTIDE SEQUENCE [LARGE SCALE GENOMIC DNA]</scope>
    <source>
        <strain evidence="1">cv. AL8/78</strain>
    </source>
</reference>
<reference evidence="1" key="3">
    <citation type="journal article" date="2017" name="Nature">
        <title>Genome sequence of the progenitor of the wheat D genome Aegilops tauschii.</title>
        <authorList>
            <person name="Luo M.C."/>
            <person name="Gu Y.Q."/>
            <person name="Puiu D."/>
            <person name="Wang H."/>
            <person name="Twardziok S.O."/>
            <person name="Deal K.R."/>
            <person name="Huo N."/>
            <person name="Zhu T."/>
            <person name="Wang L."/>
            <person name="Wang Y."/>
            <person name="McGuire P.E."/>
            <person name="Liu S."/>
            <person name="Long H."/>
            <person name="Ramasamy R.K."/>
            <person name="Rodriguez J.C."/>
            <person name="Van S.L."/>
            <person name="Yuan L."/>
            <person name="Wang Z."/>
            <person name="Xia Z."/>
            <person name="Xiao L."/>
            <person name="Anderson O.D."/>
            <person name="Ouyang S."/>
            <person name="Liang Y."/>
            <person name="Zimin A.V."/>
            <person name="Pertea G."/>
            <person name="Qi P."/>
            <person name="Bennetzen J.L."/>
            <person name="Dai X."/>
            <person name="Dawson M.W."/>
            <person name="Muller H.G."/>
            <person name="Kugler K."/>
            <person name="Rivarola-Duarte L."/>
            <person name="Spannagl M."/>
            <person name="Mayer K.F.X."/>
            <person name="Lu F.H."/>
            <person name="Bevan M.W."/>
            <person name="Leroy P."/>
            <person name="Li P."/>
            <person name="You F.M."/>
            <person name="Sun Q."/>
            <person name="Liu Z."/>
            <person name="Lyons E."/>
            <person name="Wicker T."/>
            <person name="Salzberg S.L."/>
            <person name="Devos K.M."/>
            <person name="Dvorak J."/>
        </authorList>
    </citation>
    <scope>NUCLEOTIDE SEQUENCE [LARGE SCALE GENOMIC DNA]</scope>
    <source>
        <strain evidence="1">cv. AL8/78</strain>
    </source>
</reference>
<accession>A0A453CG56</accession>
<dbReference type="GO" id="GO:0000077">
    <property type="term" value="P:DNA damage checkpoint signaling"/>
    <property type="evidence" value="ECO:0007669"/>
    <property type="project" value="InterPro"/>
</dbReference>
<dbReference type="Pfam" id="PF04005">
    <property type="entry name" value="Hus1"/>
    <property type="match status" value="1"/>
</dbReference>
<dbReference type="GO" id="GO:0030896">
    <property type="term" value="C:checkpoint clamp complex"/>
    <property type="evidence" value="ECO:0007669"/>
    <property type="project" value="InterPro"/>
</dbReference>
<organism evidence="1 2">
    <name type="scientific">Aegilops tauschii subsp. strangulata</name>
    <name type="common">Goatgrass</name>
    <dbReference type="NCBI Taxonomy" id="200361"/>
    <lineage>
        <taxon>Eukaryota</taxon>
        <taxon>Viridiplantae</taxon>
        <taxon>Streptophyta</taxon>
        <taxon>Embryophyta</taxon>
        <taxon>Tracheophyta</taxon>
        <taxon>Spermatophyta</taxon>
        <taxon>Magnoliopsida</taxon>
        <taxon>Liliopsida</taxon>
        <taxon>Poales</taxon>
        <taxon>Poaceae</taxon>
        <taxon>BOP clade</taxon>
        <taxon>Pooideae</taxon>
        <taxon>Triticodae</taxon>
        <taxon>Triticeae</taxon>
        <taxon>Triticinae</taxon>
        <taxon>Aegilops</taxon>
    </lineage>
</organism>
<name>A0A453CG56_AEGTS</name>
<evidence type="ECO:0000313" key="2">
    <source>
        <dbReference type="Proteomes" id="UP000015105"/>
    </source>
</evidence>
<sequence>MFSISANAPVVDQNVSATIRMEMAVERGEALSVQVSMKHLVKSLQCHLAKPDCTFYGLFFSRFCKPVEKSWQKNNLLKNNLNLY</sequence>
<reference evidence="1" key="4">
    <citation type="submission" date="2019-03" db="UniProtKB">
        <authorList>
            <consortium name="EnsemblPlants"/>
        </authorList>
    </citation>
    <scope>IDENTIFICATION</scope>
</reference>
<dbReference type="Gramene" id="AET2Gv20836800.10">
    <property type="protein sequence ID" value="AET2Gv20836800.10"/>
    <property type="gene ID" value="AET2Gv20836800"/>
</dbReference>
<proteinExistence type="predicted"/>
<dbReference type="InterPro" id="IPR007150">
    <property type="entry name" value="HUS1/Mec3"/>
</dbReference>
<reference evidence="2" key="1">
    <citation type="journal article" date="2014" name="Science">
        <title>Ancient hybridizations among the ancestral genomes of bread wheat.</title>
        <authorList>
            <consortium name="International Wheat Genome Sequencing Consortium,"/>
            <person name="Marcussen T."/>
            <person name="Sandve S.R."/>
            <person name="Heier L."/>
            <person name="Spannagl M."/>
            <person name="Pfeifer M."/>
            <person name="Jakobsen K.S."/>
            <person name="Wulff B.B."/>
            <person name="Steuernagel B."/>
            <person name="Mayer K.F."/>
            <person name="Olsen O.A."/>
        </authorList>
    </citation>
    <scope>NUCLEOTIDE SEQUENCE [LARGE SCALE GENOMIC DNA]</scope>
    <source>
        <strain evidence="2">cv. AL8/78</strain>
    </source>
</reference>
<protein>
    <submittedName>
        <fullName evidence="1">Uncharacterized protein</fullName>
    </submittedName>
</protein>
<reference evidence="2" key="2">
    <citation type="journal article" date="2017" name="Nat. Plants">
        <title>The Aegilops tauschii genome reveals multiple impacts of transposons.</title>
        <authorList>
            <person name="Zhao G."/>
            <person name="Zou C."/>
            <person name="Li K."/>
            <person name="Wang K."/>
            <person name="Li T."/>
            <person name="Gao L."/>
            <person name="Zhang X."/>
            <person name="Wang H."/>
            <person name="Yang Z."/>
            <person name="Liu X."/>
            <person name="Jiang W."/>
            <person name="Mao L."/>
            <person name="Kong X."/>
            <person name="Jiao Y."/>
            <person name="Jia J."/>
        </authorList>
    </citation>
    <scope>NUCLEOTIDE SEQUENCE [LARGE SCALE GENOMIC DNA]</scope>
    <source>
        <strain evidence="2">cv. AL8/78</strain>
    </source>
</reference>
<keyword evidence="2" id="KW-1185">Reference proteome</keyword>
<dbReference type="Proteomes" id="UP000015105">
    <property type="component" value="Chromosome 2D"/>
</dbReference>